<dbReference type="AlphaFoldDB" id="A0A8C3JCK5"/>
<evidence type="ECO:0000256" key="5">
    <source>
        <dbReference type="SAM" id="Phobius"/>
    </source>
</evidence>
<dbReference type="GO" id="GO:0008270">
    <property type="term" value="F:zinc ion binding"/>
    <property type="evidence" value="ECO:0007669"/>
    <property type="project" value="UniProtKB-KW"/>
</dbReference>
<keyword evidence="1" id="KW-0479">Metal-binding</keyword>
<name>A0A8C3JCK5_9CHAR</name>
<keyword evidence="8" id="KW-1185">Reference proteome</keyword>
<organism evidence="7 8">
    <name type="scientific">Calidris pygmaea</name>
    <name type="common">Spoon-billed sandpiper</name>
    <dbReference type="NCBI Taxonomy" id="425635"/>
    <lineage>
        <taxon>Eukaryota</taxon>
        <taxon>Metazoa</taxon>
        <taxon>Chordata</taxon>
        <taxon>Craniata</taxon>
        <taxon>Vertebrata</taxon>
        <taxon>Euteleostomi</taxon>
        <taxon>Archelosauria</taxon>
        <taxon>Archosauria</taxon>
        <taxon>Dinosauria</taxon>
        <taxon>Saurischia</taxon>
        <taxon>Theropoda</taxon>
        <taxon>Coelurosauria</taxon>
        <taxon>Aves</taxon>
        <taxon>Neognathae</taxon>
        <taxon>Neoaves</taxon>
        <taxon>Charadriiformes</taxon>
        <taxon>Scolopacidae</taxon>
        <taxon>Calidris</taxon>
    </lineage>
</organism>
<keyword evidence="5" id="KW-1133">Transmembrane helix</keyword>
<dbReference type="SUPFAM" id="SSF57850">
    <property type="entry name" value="RING/U-box"/>
    <property type="match status" value="1"/>
</dbReference>
<keyword evidence="5" id="KW-0812">Transmembrane</keyword>
<sequence length="68" mass="7853">MSLSAVEEGPGGCASLQDELSCPICLCLYRNPVSLACGHSFCKHCPFWKSLTIFFLSFFFFFFWQFYF</sequence>
<evidence type="ECO:0000313" key="7">
    <source>
        <dbReference type="Ensembl" id="ENSCPGP00000005514.1"/>
    </source>
</evidence>
<keyword evidence="3" id="KW-0862">Zinc</keyword>
<evidence type="ECO:0000313" key="8">
    <source>
        <dbReference type="Proteomes" id="UP000694419"/>
    </source>
</evidence>
<protein>
    <recommendedName>
        <fullName evidence="6">RING-type domain-containing protein</fullName>
    </recommendedName>
</protein>
<reference evidence="7" key="1">
    <citation type="submission" date="2025-08" db="UniProtKB">
        <authorList>
            <consortium name="Ensembl"/>
        </authorList>
    </citation>
    <scope>IDENTIFICATION</scope>
</reference>
<dbReference type="InterPro" id="IPR013083">
    <property type="entry name" value="Znf_RING/FYVE/PHD"/>
</dbReference>
<evidence type="ECO:0000256" key="1">
    <source>
        <dbReference type="ARBA" id="ARBA00022723"/>
    </source>
</evidence>
<evidence type="ECO:0000256" key="4">
    <source>
        <dbReference type="PROSITE-ProRule" id="PRU00175"/>
    </source>
</evidence>
<dbReference type="Pfam" id="PF13445">
    <property type="entry name" value="zf-RING_UBOX"/>
    <property type="match status" value="1"/>
</dbReference>
<reference evidence="7" key="2">
    <citation type="submission" date="2025-09" db="UniProtKB">
        <authorList>
            <consortium name="Ensembl"/>
        </authorList>
    </citation>
    <scope>IDENTIFICATION</scope>
</reference>
<feature type="domain" description="RING-type" evidence="6">
    <location>
        <begin position="22"/>
        <end position="45"/>
    </location>
</feature>
<evidence type="ECO:0000259" key="6">
    <source>
        <dbReference type="PROSITE" id="PS50089"/>
    </source>
</evidence>
<evidence type="ECO:0000256" key="3">
    <source>
        <dbReference type="ARBA" id="ARBA00022833"/>
    </source>
</evidence>
<dbReference type="PROSITE" id="PS50089">
    <property type="entry name" value="ZF_RING_2"/>
    <property type="match status" value="1"/>
</dbReference>
<keyword evidence="2 4" id="KW-0863">Zinc-finger</keyword>
<dbReference type="InterPro" id="IPR027370">
    <property type="entry name" value="Znf-RING_euk"/>
</dbReference>
<keyword evidence="5" id="KW-0472">Membrane</keyword>
<dbReference type="Ensembl" id="ENSCPGT00000006083.1">
    <property type="protein sequence ID" value="ENSCPGP00000005514.1"/>
    <property type="gene ID" value="ENSCPGG00000003984.1"/>
</dbReference>
<dbReference type="Proteomes" id="UP000694419">
    <property type="component" value="Unplaced"/>
</dbReference>
<feature type="transmembrane region" description="Helical" evidence="5">
    <location>
        <begin position="47"/>
        <end position="67"/>
    </location>
</feature>
<dbReference type="InterPro" id="IPR001841">
    <property type="entry name" value="Znf_RING"/>
</dbReference>
<accession>A0A8C3JCK5</accession>
<dbReference type="Gene3D" id="3.30.40.10">
    <property type="entry name" value="Zinc/RING finger domain, C3HC4 (zinc finger)"/>
    <property type="match status" value="1"/>
</dbReference>
<evidence type="ECO:0000256" key="2">
    <source>
        <dbReference type="ARBA" id="ARBA00022771"/>
    </source>
</evidence>
<proteinExistence type="predicted"/>